<dbReference type="PANTHER" id="PTHR45566">
    <property type="entry name" value="HTH-TYPE TRANSCRIPTIONAL REGULATOR YHJB-RELATED"/>
    <property type="match status" value="1"/>
</dbReference>
<dbReference type="Gene3D" id="3.40.50.2300">
    <property type="match status" value="1"/>
</dbReference>
<evidence type="ECO:0000313" key="3">
    <source>
        <dbReference type="EMBL" id="KFF41955.1"/>
    </source>
</evidence>
<reference evidence="3 4" key="1">
    <citation type="submission" date="2014-08" db="EMBL/GenBank/DDBJ databases">
        <title>Comparative genomics reveals surprising divergence of two closely related strains of uncultivated UCYN-A cyanobacteria.</title>
        <authorList>
            <person name="Bombar D."/>
            <person name="Heller P."/>
            <person name="Sanchez-Baracaldo P."/>
            <person name="Carter B.J."/>
            <person name="Zert J.P."/>
        </authorList>
    </citation>
    <scope>NUCLEOTIDE SEQUENCE [LARGE SCALE GENOMIC DNA]</scope>
</reference>
<dbReference type="Proteomes" id="UP000028922">
    <property type="component" value="Unassembled WGS sequence"/>
</dbReference>
<accession>A0A086CIE1</accession>
<dbReference type="GO" id="GO:0000160">
    <property type="term" value="P:phosphorelay signal transduction system"/>
    <property type="evidence" value="ECO:0007669"/>
    <property type="project" value="InterPro"/>
</dbReference>
<gene>
    <name evidence="3" type="ORF">ucyna2_00011</name>
</gene>
<dbReference type="InterPro" id="IPR011006">
    <property type="entry name" value="CheY-like_superfamily"/>
</dbReference>
<organism evidence="3 4">
    <name type="scientific">Candidatus Atelocyanobacterium thalassa isolate SIO64986</name>
    <dbReference type="NCBI Taxonomy" id="1527444"/>
    <lineage>
        <taxon>Bacteria</taxon>
        <taxon>Bacillati</taxon>
        <taxon>Cyanobacteriota</taxon>
        <taxon>Cyanophyceae</taxon>
        <taxon>Oscillatoriophycideae</taxon>
        <taxon>Chroococcales</taxon>
        <taxon>Aphanothecaceae</taxon>
        <taxon>Candidatus Atelocyanobacterium</taxon>
        <taxon>Candidatus Atelocyanobacterium thalassae</taxon>
    </lineage>
</organism>
<dbReference type="GO" id="GO:0003677">
    <property type="term" value="F:DNA binding"/>
    <property type="evidence" value="ECO:0007669"/>
    <property type="project" value="UniProtKB-KW"/>
</dbReference>
<evidence type="ECO:0000259" key="2">
    <source>
        <dbReference type="PROSITE" id="PS50110"/>
    </source>
</evidence>
<dbReference type="AlphaFoldDB" id="A0A086CIE1"/>
<dbReference type="InterPro" id="IPR016837">
    <property type="entry name" value="Uncharacterised_Ycf55_cyanobac"/>
</dbReference>
<dbReference type="InterPro" id="IPR001789">
    <property type="entry name" value="Sig_transdc_resp-reg_receiver"/>
</dbReference>
<comment type="caution">
    <text evidence="1">Lacks conserved residue(s) required for the propagation of feature annotation.</text>
</comment>
<protein>
    <submittedName>
        <fullName evidence="3">Response regulator containing a CheY-like receiver domain and an HTH DNA-binding domain</fullName>
    </submittedName>
</protein>
<dbReference type="PROSITE" id="PS50110">
    <property type="entry name" value="RESPONSE_REGULATORY"/>
    <property type="match status" value="1"/>
</dbReference>
<evidence type="ECO:0000256" key="1">
    <source>
        <dbReference type="PROSITE-ProRule" id="PRU00169"/>
    </source>
</evidence>
<proteinExistence type="predicted"/>
<dbReference type="eggNOG" id="COG2197">
    <property type="taxonomic scope" value="Bacteria"/>
</dbReference>
<keyword evidence="3" id="KW-0238">DNA-binding</keyword>
<dbReference type="Pfam" id="PF12452">
    <property type="entry name" value="DUF3685"/>
    <property type="match status" value="1"/>
</dbReference>
<dbReference type="InterPro" id="IPR051015">
    <property type="entry name" value="EvgA-like"/>
</dbReference>
<dbReference type="EMBL" id="JPSP01000001">
    <property type="protein sequence ID" value="KFF41955.1"/>
    <property type="molecule type" value="Genomic_DNA"/>
</dbReference>
<dbReference type="InterPro" id="IPR022552">
    <property type="entry name" value="UPF_Ycf55"/>
</dbReference>
<name>A0A086CIE1_9CHRO</name>
<feature type="domain" description="Response regulatory" evidence="2">
    <location>
        <begin position="7"/>
        <end position="125"/>
    </location>
</feature>
<dbReference type="PANTHER" id="PTHR45566:SF1">
    <property type="entry name" value="HTH-TYPE TRANSCRIPTIONAL REGULATOR YHJB-RELATED"/>
    <property type="match status" value="1"/>
</dbReference>
<dbReference type="STRING" id="1527444.ucyna2_00011"/>
<dbReference type="SUPFAM" id="SSF52172">
    <property type="entry name" value="CheY-like"/>
    <property type="match status" value="1"/>
</dbReference>
<evidence type="ECO:0000313" key="4">
    <source>
        <dbReference type="Proteomes" id="UP000028922"/>
    </source>
</evidence>
<comment type="caution">
    <text evidence="3">The sequence shown here is derived from an EMBL/GenBank/DDBJ whole genome shotgun (WGS) entry which is preliminary data.</text>
</comment>
<dbReference type="PIRSF" id="PIRSF026434">
    <property type="entry name" value="RR_ycf55_prd"/>
    <property type="match status" value="1"/>
</dbReference>
<sequence>MSDSSISILILDTDQVFLLGLATALSKSSRYKIIHQTDNLTDTFLKLSISLPDIIIFEPNLFNSFLAIKKFCIQVRKQYPNVRLCCLSRYFSTEEEEEFQKIGIRGYFDKNTEINILINNLEEIIQNKFLYKSTSLNNQFIKYTSRTIKKDWTSYVQRYIIKLIENNLVCIDETLKKPSTSKFNVFFWKGKKRETLVVSWLLAKLFNINGPKIKSNKPNNELEDDSFLKNFWVTNSSVQPINSLIIFNRALEKIEKNINNFTKVHLEIDILENDKKRELLKIVTKHFYRIIEDMNFIEIGDRRAVKSSLSVLQKLWRESSLIFIEKYCAIPQNISLQELEQIIKDNESLISKEILNKIPFCIELLNYLLLKNVCIEEQVSTLNITINLTEKIEKALHNAIIQVSNGTIALILNDFSSNEKVKENLFHTNMISTRELAKFRNRLAWEYRKNEYWQEPKNIFESQHQLFFLEDKGINLIFVYAPRQKELNKLSRIPWSVTIILEIRDAIALPLSSLLKISGNAIVYLLTQIVGRSIGLVGKGILQGIGNSLISNDYLKKTTNHNSKP</sequence>